<protein>
    <submittedName>
        <fullName evidence="3">Tripartite tricarboxylate transporter TctB family protein</fullName>
    </submittedName>
</protein>
<feature type="transmembrane region" description="Helical" evidence="1">
    <location>
        <begin position="45"/>
        <end position="66"/>
    </location>
</feature>
<feature type="transmembrane region" description="Helical" evidence="1">
    <location>
        <begin position="86"/>
        <end position="119"/>
    </location>
</feature>
<evidence type="ECO:0000259" key="2">
    <source>
        <dbReference type="Pfam" id="PF07331"/>
    </source>
</evidence>
<reference evidence="3 4" key="1">
    <citation type="submission" date="2019-12" db="EMBL/GenBank/DDBJ databases">
        <title>Comparative genomics gives insights into the taxonomy of the Azoarcus-Aromatoleum group and reveals separate origins of nif in the plant-associated Azoarcus and non-plant-associated Aromatoleum sub-groups.</title>
        <authorList>
            <person name="Lafos M."/>
            <person name="Maluk M."/>
            <person name="Batista M."/>
            <person name="Junghare M."/>
            <person name="Carmona M."/>
            <person name="Faoro H."/>
            <person name="Cruz L.M."/>
            <person name="Battistoni F."/>
            <person name="De Souza E."/>
            <person name="Pedrosa F."/>
            <person name="Chen W.-M."/>
            <person name="Poole P.S."/>
            <person name="Dixon R.A."/>
            <person name="James E.K."/>
        </authorList>
    </citation>
    <scope>NUCLEOTIDE SEQUENCE [LARGE SCALE GENOMIC DNA]</scope>
    <source>
        <strain evidence="3 4">22Lin</strain>
    </source>
</reference>
<feature type="transmembrane region" description="Helical" evidence="1">
    <location>
        <begin position="12"/>
        <end position="33"/>
    </location>
</feature>
<keyword evidence="4" id="KW-1185">Reference proteome</keyword>
<name>A0ABX1QD19_9RHOO</name>
<keyword evidence="1" id="KW-0812">Transmembrane</keyword>
<dbReference type="InterPro" id="IPR009936">
    <property type="entry name" value="DUF1468"/>
</dbReference>
<comment type="caution">
    <text evidence="3">The sequence shown here is derived from an EMBL/GenBank/DDBJ whole genome shotgun (WGS) entry which is preliminary data.</text>
</comment>
<keyword evidence="1" id="KW-0472">Membrane</keyword>
<feature type="domain" description="DUF1468" evidence="2">
    <location>
        <begin position="13"/>
        <end position="154"/>
    </location>
</feature>
<dbReference type="EMBL" id="WTVQ01000017">
    <property type="protein sequence ID" value="NMG75410.1"/>
    <property type="molecule type" value="Genomic_DNA"/>
</dbReference>
<accession>A0ABX1QD19</accession>
<dbReference type="RefSeq" id="WP_169260559.1">
    <property type="nucleotide sequence ID" value="NZ_WTVQ01000017.1"/>
</dbReference>
<evidence type="ECO:0000256" key="1">
    <source>
        <dbReference type="SAM" id="Phobius"/>
    </source>
</evidence>
<evidence type="ECO:0000313" key="3">
    <source>
        <dbReference type="EMBL" id="NMG75410.1"/>
    </source>
</evidence>
<gene>
    <name evidence="3" type="ORF">GPA25_11645</name>
</gene>
<proteinExistence type="predicted"/>
<feature type="transmembrane region" description="Helical" evidence="1">
    <location>
        <begin position="131"/>
        <end position="153"/>
    </location>
</feature>
<keyword evidence="1" id="KW-1133">Transmembrane helix</keyword>
<sequence>MSTHARIHPGELLISLALLALGSFVVLETQGISETQGYSQVGPRLFPYLIGTGLTLCGAWLGWQALTGGWRNVPLDDGTHAAPDRMAFVIISAGVLLHMVLIGWAGFILASTLLFVLIARGFGSTKPVRNLIIAAVLSAVVFFLFTQGLGLTLPAGPFGGA</sequence>
<dbReference type="Pfam" id="PF07331">
    <property type="entry name" value="TctB"/>
    <property type="match status" value="1"/>
</dbReference>
<evidence type="ECO:0000313" key="4">
    <source>
        <dbReference type="Proteomes" id="UP000648984"/>
    </source>
</evidence>
<organism evidence="3 4">
    <name type="scientific">Aromatoleum diolicum</name>
    <dbReference type="NCBI Taxonomy" id="75796"/>
    <lineage>
        <taxon>Bacteria</taxon>
        <taxon>Pseudomonadati</taxon>
        <taxon>Pseudomonadota</taxon>
        <taxon>Betaproteobacteria</taxon>
        <taxon>Rhodocyclales</taxon>
        <taxon>Rhodocyclaceae</taxon>
        <taxon>Aromatoleum</taxon>
    </lineage>
</organism>
<dbReference type="Proteomes" id="UP000648984">
    <property type="component" value="Unassembled WGS sequence"/>
</dbReference>